<dbReference type="Pfam" id="PF00196">
    <property type="entry name" value="GerE"/>
    <property type="match status" value="1"/>
</dbReference>
<dbReference type="SMART" id="SM00421">
    <property type="entry name" value="HTH_LUXR"/>
    <property type="match status" value="1"/>
</dbReference>
<dbReference type="PROSITE" id="PS00622">
    <property type="entry name" value="HTH_LUXR_1"/>
    <property type="match status" value="1"/>
</dbReference>
<evidence type="ECO:0000256" key="3">
    <source>
        <dbReference type="ARBA" id="ARBA00023163"/>
    </source>
</evidence>
<keyword evidence="6" id="KW-1185">Reference proteome</keyword>
<evidence type="ECO:0000259" key="4">
    <source>
        <dbReference type="PROSITE" id="PS50043"/>
    </source>
</evidence>
<accession>A0A5P2G2W1</accession>
<dbReference type="Gene3D" id="1.10.10.10">
    <property type="entry name" value="Winged helix-like DNA-binding domain superfamily/Winged helix DNA-binding domain"/>
    <property type="match status" value="1"/>
</dbReference>
<dbReference type="GO" id="GO:0006355">
    <property type="term" value="P:regulation of DNA-templated transcription"/>
    <property type="evidence" value="ECO:0007669"/>
    <property type="project" value="InterPro"/>
</dbReference>
<keyword evidence="3" id="KW-0804">Transcription</keyword>
<protein>
    <submittedName>
        <fullName evidence="5">Response regulator transcription factor</fullName>
    </submittedName>
</protein>
<dbReference type="KEGG" id="arac:E0W69_005605"/>
<dbReference type="AlphaFoldDB" id="A0A5P2G2W1"/>
<evidence type="ECO:0000256" key="2">
    <source>
        <dbReference type="ARBA" id="ARBA00023125"/>
    </source>
</evidence>
<dbReference type="RefSeq" id="WP_131329049.1">
    <property type="nucleotide sequence ID" value="NZ_CP044016.1"/>
</dbReference>
<proteinExistence type="predicted"/>
<evidence type="ECO:0000256" key="1">
    <source>
        <dbReference type="ARBA" id="ARBA00023015"/>
    </source>
</evidence>
<dbReference type="EMBL" id="CP044016">
    <property type="protein sequence ID" value="QES88162.1"/>
    <property type="molecule type" value="Genomic_DNA"/>
</dbReference>
<name>A0A5P2G2W1_9BACT</name>
<dbReference type="PRINTS" id="PR00038">
    <property type="entry name" value="HTHLUXR"/>
</dbReference>
<organism evidence="5 6">
    <name type="scientific">Rhizosphaericola mali</name>
    <dbReference type="NCBI Taxonomy" id="2545455"/>
    <lineage>
        <taxon>Bacteria</taxon>
        <taxon>Pseudomonadati</taxon>
        <taxon>Bacteroidota</taxon>
        <taxon>Chitinophagia</taxon>
        <taxon>Chitinophagales</taxon>
        <taxon>Chitinophagaceae</taxon>
        <taxon>Rhizosphaericola</taxon>
    </lineage>
</organism>
<gene>
    <name evidence="5" type="ORF">E0W69_005605</name>
</gene>
<dbReference type="Gene3D" id="3.30.450.20">
    <property type="entry name" value="PAS domain"/>
    <property type="match status" value="1"/>
</dbReference>
<reference evidence="5 6" key="1">
    <citation type="submission" date="2019-09" db="EMBL/GenBank/DDBJ databases">
        <title>Complete genome sequence of Arachidicoccus sp. B3-10 isolated from apple orchard soil.</title>
        <authorList>
            <person name="Kim H.S."/>
            <person name="Han K.-I."/>
            <person name="Suh M.K."/>
            <person name="Lee K.C."/>
            <person name="Eom M.K."/>
            <person name="Kim J.-S."/>
            <person name="Kang S.W."/>
            <person name="Sin Y."/>
            <person name="Lee J.-S."/>
        </authorList>
    </citation>
    <scope>NUCLEOTIDE SEQUENCE [LARGE SCALE GENOMIC DNA]</scope>
    <source>
        <strain evidence="5 6">B3-10</strain>
    </source>
</reference>
<dbReference type="SUPFAM" id="SSF46894">
    <property type="entry name" value="C-terminal effector domain of the bipartite response regulators"/>
    <property type="match status" value="1"/>
</dbReference>
<dbReference type="CDD" id="cd06170">
    <property type="entry name" value="LuxR_C_like"/>
    <property type="match status" value="1"/>
</dbReference>
<dbReference type="InterPro" id="IPR016032">
    <property type="entry name" value="Sig_transdc_resp-reg_C-effctor"/>
</dbReference>
<dbReference type="GO" id="GO:0003677">
    <property type="term" value="F:DNA binding"/>
    <property type="evidence" value="ECO:0007669"/>
    <property type="project" value="UniProtKB-KW"/>
</dbReference>
<keyword evidence="1" id="KW-0805">Transcription regulation</keyword>
<feature type="domain" description="HTH luxR-type" evidence="4">
    <location>
        <begin position="186"/>
        <end position="251"/>
    </location>
</feature>
<dbReference type="OrthoDB" id="965844at2"/>
<dbReference type="PANTHER" id="PTHR44688">
    <property type="entry name" value="DNA-BINDING TRANSCRIPTIONAL ACTIVATOR DEVR_DOSR"/>
    <property type="match status" value="1"/>
</dbReference>
<dbReference type="Proteomes" id="UP000292424">
    <property type="component" value="Chromosome"/>
</dbReference>
<sequence>MKQIKNTLNDTLLEQDFSEEKEMFLDLDKYKIMAQTYANIENAIVVLSDMKENKSYIYHGLLAHALGLEHPENEIESIWEEEIFAKMHSDDLLEKHVLELQFFQYLKTISLENRPQYYTTCRIRMRNASDQFIWIQHRMYYVANLQNGSIWLSLCLYNAIPENVFNENFPNQIIHSFSGKAIIPDKTQSSTILSTREIEILQLIRQGKMSKEIAHQLSISNNTVNRHRQNILEKLRVDNSMEACRVAEKMQLL</sequence>
<dbReference type="PROSITE" id="PS50043">
    <property type="entry name" value="HTH_LUXR_2"/>
    <property type="match status" value="1"/>
</dbReference>
<evidence type="ECO:0000313" key="5">
    <source>
        <dbReference type="EMBL" id="QES88162.1"/>
    </source>
</evidence>
<evidence type="ECO:0000313" key="6">
    <source>
        <dbReference type="Proteomes" id="UP000292424"/>
    </source>
</evidence>
<dbReference type="InterPro" id="IPR036388">
    <property type="entry name" value="WH-like_DNA-bd_sf"/>
</dbReference>
<keyword evidence="2" id="KW-0238">DNA-binding</keyword>
<dbReference type="PANTHER" id="PTHR44688:SF16">
    <property type="entry name" value="DNA-BINDING TRANSCRIPTIONAL ACTIVATOR DEVR_DOSR"/>
    <property type="match status" value="1"/>
</dbReference>
<dbReference type="InterPro" id="IPR000792">
    <property type="entry name" value="Tscrpt_reg_LuxR_C"/>
</dbReference>